<feature type="domain" description="Band 7" evidence="7">
    <location>
        <begin position="20"/>
        <end position="186"/>
    </location>
</feature>
<protein>
    <recommendedName>
        <fullName evidence="6">Protein HflC</fullName>
    </recommendedName>
</protein>
<dbReference type="RefSeq" id="WP_166865458.1">
    <property type="nucleotide sequence ID" value="NZ_JAAQOM010000032.1"/>
</dbReference>
<keyword evidence="4" id="KW-1133">Transmembrane helix</keyword>
<evidence type="ECO:0000313" key="8">
    <source>
        <dbReference type="EMBL" id="NIA57945.1"/>
    </source>
</evidence>
<gene>
    <name evidence="8" type="primary">hflC</name>
    <name evidence="8" type="ORF">HAV22_30395</name>
</gene>
<reference evidence="8 9" key="1">
    <citation type="submission" date="2020-03" db="EMBL/GenBank/DDBJ databases">
        <title>Genome sequence of strain Massilia sp. TW-1.</title>
        <authorList>
            <person name="Chaudhary D.K."/>
        </authorList>
    </citation>
    <scope>NUCLEOTIDE SEQUENCE [LARGE SCALE GENOMIC DNA]</scope>
    <source>
        <strain evidence="8 9">TW-1</strain>
    </source>
</reference>
<dbReference type="InterPro" id="IPR001107">
    <property type="entry name" value="Band_7"/>
</dbReference>
<dbReference type="InterPro" id="IPR036013">
    <property type="entry name" value="Band_7/SPFH_dom_sf"/>
</dbReference>
<evidence type="ECO:0000256" key="6">
    <source>
        <dbReference type="PIRNR" id="PIRNR005651"/>
    </source>
</evidence>
<dbReference type="EMBL" id="JAAQOM010000032">
    <property type="protein sequence ID" value="NIA57945.1"/>
    <property type="molecule type" value="Genomic_DNA"/>
</dbReference>
<dbReference type="PANTHER" id="PTHR42911:SF1">
    <property type="entry name" value="MODULATOR OF FTSH PROTEASE HFLC"/>
    <property type="match status" value="1"/>
</dbReference>
<dbReference type="SMART" id="SM00244">
    <property type="entry name" value="PHB"/>
    <property type="match status" value="1"/>
</dbReference>
<dbReference type="Proteomes" id="UP000716322">
    <property type="component" value="Unassembled WGS sequence"/>
</dbReference>
<evidence type="ECO:0000256" key="3">
    <source>
        <dbReference type="ARBA" id="ARBA00022692"/>
    </source>
</evidence>
<keyword evidence="3" id="KW-0812">Transmembrane</keyword>
<dbReference type="PANTHER" id="PTHR42911">
    <property type="entry name" value="MODULATOR OF FTSH PROTEASE HFLC"/>
    <property type="match status" value="1"/>
</dbReference>
<dbReference type="SUPFAM" id="SSF117892">
    <property type="entry name" value="Band 7/SPFH domain"/>
    <property type="match status" value="1"/>
</dbReference>
<name>A0ABX0PLG9_9BURK</name>
<dbReference type="PIRSF" id="PIRSF005651">
    <property type="entry name" value="HflC"/>
    <property type="match status" value="1"/>
</dbReference>
<keyword evidence="9" id="KW-1185">Reference proteome</keyword>
<comment type="subcellular location">
    <subcellularLocation>
        <location evidence="1">Membrane</location>
        <topology evidence="1">Single-pass membrane protein</topology>
    </subcellularLocation>
</comment>
<dbReference type="GO" id="GO:0006508">
    <property type="term" value="P:proteolysis"/>
    <property type="evidence" value="ECO:0007669"/>
    <property type="project" value="UniProtKB-KW"/>
</dbReference>
<evidence type="ECO:0000313" key="9">
    <source>
        <dbReference type="Proteomes" id="UP000716322"/>
    </source>
</evidence>
<dbReference type="CDD" id="cd03405">
    <property type="entry name" value="SPFH_HflC"/>
    <property type="match status" value="1"/>
</dbReference>
<comment type="similarity">
    <text evidence="2 6">Belongs to the band 7/mec-2 family. HflC subfamily.</text>
</comment>
<evidence type="ECO:0000256" key="2">
    <source>
        <dbReference type="ARBA" id="ARBA00007862"/>
    </source>
</evidence>
<evidence type="ECO:0000256" key="5">
    <source>
        <dbReference type="ARBA" id="ARBA00023136"/>
    </source>
</evidence>
<keyword evidence="8" id="KW-0378">Hydrolase</keyword>
<dbReference type="Pfam" id="PF01145">
    <property type="entry name" value="Band_7"/>
    <property type="match status" value="1"/>
</dbReference>
<dbReference type="GO" id="GO:0008233">
    <property type="term" value="F:peptidase activity"/>
    <property type="evidence" value="ECO:0007669"/>
    <property type="project" value="UniProtKB-KW"/>
</dbReference>
<dbReference type="NCBIfam" id="TIGR01932">
    <property type="entry name" value="hflC"/>
    <property type="match status" value="1"/>
</dbReference>
<evidence type="ECO:0000256" key="4">
    <source>
        <dbReference type="ARBA" id="ARBA00022989"/>
    </source>
</evidence>
<sequence length="292" mass="32500">MGRLFAILIGGALVVALVASSMFVVDQHRYAVVYALGELREVIQEPGLNFKAPPPFQNIVYLDKRLQTLDTPDGERFMTAEKKDLLVNAFVKWRIVNPRQYVIAVSGNADRGAERLNQFVRNALTAEIGKRNLADVLTGGKRADVAAAVRTDLAQNAKDLGIEVFDVHLKRIEFVDQVNNAVYERMKADRVRVANALRATGAAEAETIRADAERQRNTILAEGQRDAETIKGEGDAQASQIYAQSFGKNPEFYRFYRSMEAYKATFKGRNDVIVLDSSSEFFKYFKGPGAGK</sequence>
<organism evidence="8 9">
    <name type="scientific">Telluria antibiotica</name>
    <dbReference type="NCBI Taxonomy" id="2717319"/>
    <lineage>
        <taxon>Bacteria</taxon>
        <taxon>Pseudomonadati</taxon>
        <taxon>Pseudomonadota</taxon>
        <taxon>Betaproteobacteria</taxon>
        <taxon>Burkholderiales</taxon>
        <taxon>Oxalobacteraceae</taxon>
        <taxon>Telluria group</taxon>
        <taxon>Telluria</taxon>
    </lineage>
</organism>
<comment type="caution">
    <text evidence="8">The sequence shown here is derived from an EMBL/GenBank/DDBJ whole genome shotgun (WGS) entry which is preliminary data.</text>
</comment>
<keyword evidence="5" id="KW-0472">Membrane</keyword>
<evidence type="ECO:0000259" key="7">
    <source>
        <dbReference type="SMART" id="SM00244"/>
    </source>
</evidence>
<dbReference type="InterPro" id="IPR010200">
    <property type="entry name" value="HflC"/>
</dbReference>
<comment type="function">
    <text evidence="6">HflC and HflK could regulate a protease.</text>
</comment>
<evidence type="ECO:0000256" key="1">
    <source>
        <dbReference type="ARBA" id="ARBA00004167"/>
    </source>
</evidence>
<proteinExistence type="inferred from homology"/>
<keyword evidence="8" id="KW-0645">Protease</keyword>
<accession>A0ABX0PLG9</accession>
<dbReference type="Gene3D" id="3.30.479.30">
    <property type="entry name" value="Band 7 domain"/>
    <property type="match status" value="1"/>
</dbReference>